<reference evidence="1" key="1">
    <citation type="submission" date="2022-08" db="EMBL/GenBank/DDBJ databases">
        <authorList>
            <person name="Kallberg Y."/>
            <person name="Tangrot J."/>
            <person name="Rosling A."/>
        </authorList>
    </citation>
    <scope>NUCLEOTIDE SEQUENCE</scope>
    <source>
        <strain evidence="1">Wild A</strain>
    </source>
</reference>
<evidence type="ECO:0000313" key="2">
    <source>
        <dbReference type="Proteomes" id="UP001153678"/>
    </source>
</evidence>
<proteinExistence type="predicted"/>
<protein>
    <submittedName>
        <fullName evidence="1">16784_t:CDS:1</fullName>
    </submittedName>
</protein>
<name>A0A9W4SCC1_9GLOM</name>
<organism evidence="1 2">
    <name type="scientific">Funneliformis geosporum</name>
    <dbReference type="NCBI Taxonomy" id="1117311"/>
    <lineage>
        <taxon>Eukaryota</taxon>
        <taxon>Fungi</taxon>
        <taxon>Fungi incertae sedis</taxon>
        <taxon>Mucoromycota</taxon>
        <taxon>Glomeromycotina</taxon>
        <taxon>Glomeromycetes</taxon>
        <taxon>Glomerales</taxon>
        <taxon>Glomeraceae</taxon>
        <taxon>Funneliformis</taxon>
    </lineage>
</organism>
<sequence length="148" mass="16280">MIPTYNKDQQTCRVKTPRYNGHPCCGKPEQSVMLCGDIHALEGEDLGILLRETLKLSFVHVQKKSHVGYAHVHTSMRVIFFHDYKDIILDGPSKTELATLKKPSKISILVCSSTASDAEIIRLIIVSLVTSSGCGVIASNLSIINTRS</sequence>
<dbReference type="Proteomes" id="UP001153678">
    <property type="component" value="Unassembled WGS sequence"/>
</dbReference>
<dbReference type="AlphaFoldDB" id="A0A9W4SCC1"/>
<gene>
    <name evidence="1" type="ORF">FWILDA_LOCUS373</name>
</gene>
<comment type="caution">
    <text evidence="1">The sequence shown here is derived from an EMBL/GenBank/DDBJ whole genome shotgun (WGS) entry which is preliminary data.</text>
</comment>
<keyword evidence="2" id="KW-1185">Reference proteome</keyword>
<accession>A0A9W4SCC1</accession>
<evidence type="ECO:0000313" key="1">
    <source>
        <dbReference type="EMBL" id="CAI2162070.1"/>
    </source>
</evidence>
<dbReference type="OrthoDB" id="2442580at2759"/>
<dbReference type="EMBL" id="CAMKVN010000023">
    <property type="protein sequence ID" value="CAI2162070.1"/>
    <property type="molecule type" value="Genomic_DNA"/>
</dbReference>